<dbReference type="InterPro" id="IPR053222">
    <property type="entry name" value="Zygotic_Embryogenesis-Asso"/>
</dbReference>
<dbReference type="RefSeq" id="XP_053582939.1">
    <property type="nucleotide sequence ID" value="XM_053734026.1"/>
</dbReference>
<name>A0A6A5GJP3_CAERE</name>
<dbReference type="InterPro" id="IPR012885">
    <property type="entry name" value="F-box_Sdz-33"/>
</dbReference>
<dbReference type="PANTHER" id="PTHR22899:SF1">
    <property type="entry name" value="F-BOX ASSOCIATED DOMAIN-CONTAINING PROTEIN"/>
    <property type="match status" value="1"/>
</dbReference>
<feature type="domain" description="F-box" evidence="1">
    <location>
        <begin position="4"/>
        <end position="52"/>
    </location>
</feature>
<protein>
    <recommendedName>
        <fullName evidence="1">F-box domain-containing protein</fullName>
    </recommendedName>
</protein>
<dbReference type="CTD" id="9827545"/>
<evidence type="ECO:0000259" key="1">
    <source>
        <dbReference type="PROSITE" id="PS50181"/>
    </source>
</evidence>
<evidence type="ECO:0000313" key="3">
    <source>
        <dbReference type="Proteomes" id="UP000483820"/>
    </source>
</evidence>
<dbReference type="KEGG" id="crq:GCK72_021112"/>
<comment type="caution">
    <text evidence="2">The sequence shown here is derived from an EMBL/GenBank/DDBJ whole genome shotgun (WGS) entry which is preliminary data.</text>
</comment>
<organism evidence="2 3">
    <name type="scientific">Caenorhabditis remanei</name>
    <name type="common">Caenorhabditis vulgaris</name>
    <dbReference type="NCBI Taxonomy" id="31234"/>
    <lineage>
        <taxon>Eukaryota</taxon>
        <taxon>Metazoa</taxon>
        <taxon>Ecdysozoa</taxon>
        <taxon>Nematoda</taxon>
        <taxon>Chromadorea</taxon>
        <taxon>Rhabditida</taxon>
        <taxon>Rhabditina</taxon>
        <taxon>Rhabditomorpha</taxon>
        <taxon>Rhabditoidea</taxon>
        <taxon>Rhabditidae</taxon>
        <taxon>Peloderinae</taxon>
        <taxon>Caenorhabditis</taxon>
    </lineage>
</organism>
<dbReference type="PANTHER" id="PTHR22899">
    <property type="entry name" value="CYCLIN-RELATED F-BOX FAMILY"/>
    <property type="match status" value="1"/>
</dbReference>
<reference evidence="2 3" key="1">
    <citation type="submission" date="2019-12" db="EMBL/GenBank/DDBJ databases">
        <title>Chromosome-level assembly of the Caenorhabditis remanei genome.</title>
        <authorList>
            <person name="Teterina A.A."/>
            <person name="Willis J.H."/>
            <person name="Phillips P.C."/>
        </authorList>
    </citation>
    <scope>NUCLEOTIDE SEQUENCE [LARGE SCALE GENOMIC DNA]</scope>
    <source>
        <strain evidence="2 3">PX506</strain>
        <tissue evidence="2">Whole organism</tissue>
    </source>
</reference>
<dbReference type="GeneID" id="9827545"/>
<dbReference type="Pfam" id="PF07735">
    <property type="entry name" value="FBA_2"/>
    <property type="match status" value="1"/>
</dbReference>
<accession>A0A6A5GJP3</accession>
<dbReference type="Proteomes" id="UP000483820">
    <property type="component" value="Chromosome V"/>
</dbReference>
<dbReference type="EMBL" id="WUAV01000005">
    <property type="protein sequence ID" value="KAF1754549.1"/>
    <property type="molecule type" value="Genomic_DNA"/>
</dbReference>
<proteinExistence type="predicted"/>
<sequence length="289" mass="33817">MTTPFPFLRLPRLALIPVIQHMEIIEIIAFSLISKRTHNLSKYLRKTILSRYIDLRIENYYLCMRIPPTNGPLLLLYFNPHISKTVEVLYPHQTTQWRNIELSTGQWIERLLDVTKCPSLRKVILNGTPDCDVFSVFNVVPRVCNLTLSHLPFSNREEFQRFWLGNVRRLSIHNDNLSRFQFSLNDLLASNAIKLELCEVSMSMRDLNRFFSYWLNKTSNRRLKHLTVQSLGHFDEDVLLEGLGGTRFDERRASEFPTSDTFPHFTTFTGGFDCDRMSTLEASQQVFHV</sequence>
<gene>
    <name evidence="2" type="ORF">GCK72_021112</name>
</gene>
<dbReference type="Pfam" id="PF00646">
    <property type="entry name" value="F-box"/>
    <property type="match status" value="1"/>
</dbReference>
<dbReference type="PROSITE" id="PS50181">
    <property type="entry name" value="FBOX"/>
    <property type="match status" value="1"/>
</dbReference>
<dbReference type="InterPro" id="IPR001810">
    <property type="entry name" value="F-box_dom"/>
</dbReference>
<dbReference type="AlphaFoldDB" id="A0A6A5GJP3"/>
<evidence type="ECO:0000313" key="2">
    <source>
        <dbReference type="EMBL" id="KAF1754549.1"/>
    </source>
</evidence>